<dbReference type="GO" id="GO:0031146">
    <property type="term" value="P:SCF-dependent proteasomal ubiquitin-dependent protein catabolic process"/>
    <property type="evidence" value="ECO:0007669"/>
    <property type="project" value="TreeGrafter"/>
</dbReference>
<dbReference type="OrthoDB" id="2327826at2759"/>
<sequence length="570" mass="65947">MSVEIKEIFNDHGVQNSPSTARRSAMKEIFFNVGRRGRHDSLISMSQYQAEPKTMMKEKSATRLPAECMKRIIKYVERRRDVISCLLVNKYWCSSVIPLLWARPFDNVSVENRFKLIRTYISCLEEEDRSGLNFALKKFKVKIPYSSQSLFEYATYLERFSYNKLYMAVDSGIRNYLSKEVVAGRSTHQQTILITGVMCQLFMRQSRRMTSIEITKFFGMVDLPRSSLFSTAEYTLSNIRRFELEYTNRMTRNTLKLLKYVSKYCHKLQVLDLKFPYLTDKLDVVNSITNIINAQTQLTEFNLSGLRFGTEIIVPALVSQAGSLRSLKFMNCDFTGTDFEPLARCRELKSLTIQYCQGLTNESIFSLKHPHFTLKSLNIGCSPAALVSQLLIFPIAGESLEELTLDLITPETITTILENCPKLKQLKLVNYFLQQPTKIGELLRGLKYLRKLEIFISSKNADYENMILTSGDLPESLDCLILRCGFTTIQLDNLLSRRDLTTLIMDYMYFDHSHFRVIREYAKRSDRLEVLGIGDGGAKDSFAKKEWKELQKLCKDYNIRAVPLREINSW</sequence>
<name>A0A9N9CFK4_9GLOM</name>
<dbReference type="GO" id="GO:0019005">
    <property type="term" value="C:SCF ubiquitin ligase complex"/>
    <property type="evidence" value="ECO:0007669"/>
    <property type="project" value="TreeGrafter"/>
</dbReference>
<evidence type="ECO:0000313" key="2">
    <source>
        <dbReference type="Proteomes" id="UP000789342"/>
    </source>
</evidence>
<proteinExistence type="predicted"/>
<dbReference type="AlphaFoldDB" id="A0A9N9CFK4"/>
<organism evidence="1 2">
    <name type="scientific">Acaulospora morrowiae</name>
    <dbReference type="NCBI Taxonomy" id="94023"/>
    <lineage>
        <taxon>Eukaryota</taxon>
        <taxon>Fungi</taxon>
        <taxon>Fungi incertae sedis</taxon>
        <taxon>Mucoromycota</taxon>
        <taxon>Glomeromycotina</taxon>
        <taxon>Glomeromycetes</taxon>
        <taxon>Diversisporales</taxon>
        <taxon>Acaulosporaceae</taxon>
        <taxon>Acaulospora</taxon>
    </lineage>
</organism>
<dbReference type="InterPro" id="IPR032675">
    <property type="entry name" value="LRR_dom_sf"/>
</dbReference>
<comment type="caution">
    <text evidence="1">The sequence shown here is derived from an EMBL/GenBank/DDBJ whole genome shotgun (WGS) entry which is preliminary data.</text>
</comment>
<dbReference type="PANTHER" id="PTHR13318">
    <property type="entry name" value="PARTNER OF PAIRED, ISOFORM B-RELATED"/>
    <property type="match status" value="1"/>
</dbReference>
<dbReference type="Proteomes" id="UP000789342">
    <property type="component" value="Unassembled WGS sequence"/>
</dbReference>
<dbReference type="Gene3D" id="1.20.1280.50">
    <property type="match status" value="1"/>
</dbReference>
<evidence type="ECO:0000313" key="1">
    <source>
        <dbReference type="EMBL" id="CAG8598137.1"/>
    </source>
</evidence>
<keyword evidence="2" id="KW-1185">Reference proteome</keyword>
<protein>
    <submittedName>
        <fullName evidence="1">7827_t:CDS:1</fullName>
    </submittedName>
</protein>
<dbReference type="EMBL" id="CAJVPV010005935">
    <property type="protein sequence ID" value="CAG8598137.1"/>
    <property type="molecule type" value="Genomic_DNA"/>
</dbReference>
<reference evidence="1" key="1">
    <citation type="submission" date="2021-06" db="EMBL/GenBank/DDBJ databases">
        <authorList>
            <person name="Kallberg Y."/>
            <person name="Tangrot J."/>
            <person name="Rosling A."/>
        </authorList>
    </citation>
    <scope>NUCLEOTIDE SEQUENCE</scope>
    <source>
        <strain evidence="1">CL551</strain>
    </source>
</reference>
<dbReference type="Gene3D" id="3.80.10.10">
    <property type="entry name" value="Ribonuclease Inhibitor"/>
    <property type="match status" value="1"/>
</dbReference>
<dbReference type="SUPFAM" id="SSF52047">
    <property type="entry name" value="RNI-like"/>
    <property type="match status" value="1"/>
</dbReference>
<accession>A0A9N9CFK4</accession>
<gene>
    <name evidence="1" type="ORF">AMORRO_LOCUS7659</name>
</gene>